<name>A0ABR2ZS82_9AGAR</name>
<evidence type="ECO:0000313" key="3">
    <source>
        <dbReference type="Proteomes" id="UP001437256"/>
    </source>
</evidence>
<evidence type="ECO:0000256" key="1">
    <source>
        <dbReference type="ARBA" id="ARBA00005564"/>
    </source>
</evidence>
<comment type="similarity">
    <text evidence="1">Belongs to the cycloisomerase 2 family.</text>
</comment>
<dbReference type="InterPro" id="IPR015943">
    <property type="entry name" value="WD40/YVTN_repeat-like_dom_sf"/>
</dbReference>
<keyword evidence="3" id="KW-1185">Reference proteome</keyword>
<dbReference type="InterPro" id="IPR019405">
    <property type="entry name" value="Lactonase_7-beta_prop"/>
</dbReference>
<dbReference type="InterPro" id="IPR050282">
    <property type="entry name" value="Cycloisomerase_2"/>
</dbReference>
<accession>A0ABR2ZS82</accession>
<evidence type="ECO:0008006" key="4">
    <source>
        <dbReference type="Google" id="ProtNLM"/>
    </source>
</evidence>
<comment type="caution">
    <text evidence="2">The sequence shown here is derived from an EMBL/GenBank/DDBJ whole genome shotgun (WGS) entry which is preliminary data.</text>
</comment>
<dbReference type="EMBL" id="JBBXMP010000070">
    <property type="protein sequence ID" value="KAL0063946.1"/>
    <property type="molecule type" value="Genomic_DNA"/>
</dbReference>
<dbReference type="SUPFAM" id="SSF75011">
    <property type="entry name" value="3-carboxy-cis,cis-mucoante lactonizing enzyme"/>
    <property type="match status" value="1"/>
</dbReference>
<organism evidence="2 3">
    <name type="scientific">Marasmius tenuissimus</name>
    <dbReference type="NCBI Taxonomy" id="585030"/>
    <lineage>
        <taxon>Eukaryota</taxon>
        <taxon>Fungi</taxon>
        <taxon>Dikarya</taxon>
        <taxon>Basidiomycota</taxon>
        <taxon>Agaricomycotina</taxon>
        <taxon>Agaricomycetes</taxon>
        <taxon>Agaricomycetidae</taxon>
        <taxon>Agaricales</taxon>
        <taxon>Marasmiineae</taxon>
        <taxon>Marasmiaceae</taxon>
        <taxon>Marasmius</taxon>
    </lineage>
</organism>
<gene>
    <name evidence="2" type="ORF">AAF712_009136</name>
</gene>
<evidence type="ECO:0000313" key="2">
    <source>
        <dbReference type="EMBL" id="KAL0063946.1"/>
    </source>
</evidence>
<sequence>MSKIYHILVSSYTNSVYTLDFDPNKATVALKNSLEVGFHPSWVAPHPKDPSLIFTGLEQTDGRIIAIKYDADSVGKVVAQASSGGRDPCHLEVKDNELLIANYSSGDFSVLPISHEAPFILAEAPSTIHLTGTGPNTQRQESAHAHGAFWNEETKEVLVPNLGADRVHRFKREADGWKAAGEIEYLCGGGPRHIAIHDGILYTVLELTSQVTKHQLPSLPKEPVLLSTASTLSQPPSGGAAAARMLAAEIVIPKPTPTYPTPYVYISNRNDPSPEGDTIAIFEASASDKLELIGEVRTGLKHLRGMVFGGPEDRWVIAGGANGGGVRVFERIDGGKNLKLVARNEEVEAPTGFLWL</sequence>
<dbReference type="Gene3D" id="2.130.10.10">
    <property type="entry name" value="YVTN repeat-like/Quinoprotein amine dehydrogenase"/>
    <property type="match status" value="1"/>
</dbReference>
<dbReference type="PANTHER" id="PTHR30344:SF1">
    <property type="entry name" value="6-PHOSPHOGLUCONOLACTONASE"/>
    <property type="match status" value="1"/>
</dbReference>
<dbReference type="Proteomes" id="UP001437256">
    <property type="component" value="Unassembled WGS sequence"/>
</dbReference>
<reference evidence="2 3" key="1">
    <citation type="submission" date="2024-05" db="EMBL/GenBank/DDBJ databases">
        <title>A draft genome resource for the thread blight pathogen Marasmius tenuissimus strain MS-2.</title>
        <authorList>
            <person name="Yulfo-Soto G.E."/>
            <person name="Baruah I.K."/>
            <person name="Amoako-Attah I."/>
            <person name="Bukari Y."/>
            <person name="Meinhardt L.W."/>
            <person name="Bailey B.A."/>
            <person name="Cohen S.P."/>
        </authorList>
    </citation>
    <scope>NUCLEOTIDE SEQUENCE [LARGE SCALE GENOMIC DNA]</scope>
    <source>
        <strain evidence="2 3">MS-2</strain>
    </source>
</reference>
<protein>
    <recommendedName>
        <fullName evidence="4">Isomerase YbhE</fullName>
    </recommendedName>
</protein>
<proteinExistence type="inferred from homology"/>
<dbReference type="PANTHER" id="PTHR30344">
    <property type="entry name" value="6-PHOSPHOGLUCONOLACTONASE-RELATED"/>
    <property type="match status" value="1"/>
</dbReference>
<dbReference type="Pfam" id="PF10282">
    <property type="entry name" value="Lactonase"/>
    <property type="match status" value="1"/>
</dbReference>